<reference evidence="2 3" key="1">
    <citation type="journal article" date="2016" name="Nat. Commun.">
        <title>Thousands of microbial genomes shed light on interconnected biogeochemical processes in an aquifer system.</title>
        <authorList>
            <person name="Anantharaman K."/>
            <person name="Brown C.T."/>
            <person name="Hug L.A."/>
            <person name="Sharon I."/>
            <person name="Castelle C.J."/>
            <person name="Probst A.J."/>
            <person name="Thomas B.C."/>
            <person name="Singh A."/>
            <person name="Wilkins M.J."/>
            <person name="Karaoz U."/>
            <person name="Brodie E.L."/>
            <person name="Williams K.H."/>
            <person name="Hubbard S.S."/>
            <person name="Banfield J.F."/>
        </authorList>
    </citation>
    <scope>NUCLEOTIDE SEQUENCE [LARGE SCALE GENOMIC DNA]</scope>
</reference>
<feature type="domain" description="Integrase catalytic" evidence="1">
    <location>
        <begin position="100"/>
        <end position="262"/>
    </location>
</feature>
<dbReference type="NCBIfam" id="NF033516">
    <property type="entry name" value="transpos_IS3"/>
    <property type="match status" value="1"/>
</dbReference>
<dbReference type="InterPro" id="IPR012337">
    <property type="entry name" value="RNaseH-like_sf"/>
</dbReference>
<accession>A0A1F6CY46</accession>
<dbReference type="GO" id="GO:0003676">
    <property type="term" value="F:nucleic acid binding"/>
    <property type="evidence" value="ECO:0007669"/>
    <property type="project" value="InterPro"/>
</dbReference>
<dbReference type="InterPro" id="IPR050900">
    <property type="entry name" value="Transposase_IS3/IS150/IS904"/>
</dbReference>
<name>A0A1F6CY46_9BACT</name>
<dbReference type="PANTHER" id="PTHR46889:SF4">
    <property type="entry name" value="TRANSPOSASE INSO FOR INSERTION SEQUENCE ELEMENT IS911B-RELATED"/>
    <property type="match status" value="1"/>
</dbReference>
<dbReference type="PROSITE" id="PS50994">
    <property type="entry name" value="INTEGRASE"/>
    <property type="match status" value="1"/>
</dbReference>
<comment type="caution">
    <text evidence="2">The sequence shown here is derived from an EMBL/GenBank/DDBJ whole genome shotgun (WGS) entry which is preliminary data.</text>
</comment>
<dbReference type="Pfam" id="PF13333">
    <property type="entry name" value="rve_2"/>
    <property type="match status" value="1"/>
</dbReference>
<sequence length="270" mass="31160">MDDIALTKAARARVLGVARSTLYYHKQQPERDWRMKVAIEEVLRQHPSYGHRRIATTLGRKDERPVLRVMKLFGIKPYRRRGRRWKKTKKQAIEYPNVLMTMTPSRIHDAWVSDFTHLGWKGHDVSVATVMDVYTRLVLGLSVLTTHGSILVTQALWSALLNNPRPTIFHSDNGVEYNALAFREVLTSLGITISRSKKGCPWENGYQESFYDKFKVELGDPSRFDTLGELVAEIYRTVHYYNTARIHSAFDMPPRSFAQLQVPVTMQLIV</sequence>
<dbReference type="InterPro" id="IPR001584">
    <property type="entry name" value="Integrase_cat-core"/>
</dbReference>
<dbReference type="Pfam" id="PF00665">
    <property type="entry name" value="rve"/>
    <property type="match status" value="1"/>
</dbReference>
<dbReference type="STRING" id="1798480.A2851_03505"/>
<dbReference type="AlphaFoldDB" id="A0A1F6CY46"/>
<dbReference type="GO" id="GO:0015074">
    <property type="term" value="P:DNA integration"/>
    <property type="evidence" value="ECO:0007669"/>
    <property type="project" value="InterPro"/>
</dbReference>
<organism evidence="2 3">
    <name type="scientific">Candidatus Kaiserbacteria bacterium RIFCSPHIGHO2_01_FULL_53_29</name>
    <dbReference type="NCBI Taxonomy" id="1798480"/>
    <lineage>
        <taxon>Bacteria</taxon>
        <taxon>Candidatus Kaiseribacteriota</taxon>
    </lineage>
</organism>
<dbReference type="InterPro" id="IPR048020">
    <property type="entry name" value="Transpos_IS3"/>
</dbReference>
<evidence type="ECO:0000313" key="3">
    <source>
        <dbReference type="Proteomes" id="UP000176863"/>
    </source>
</evidence>
<dbReference type="InterPro" id="IPR036397">
    <property type="entry name" value="RNaseH_sf"/>
</dbReference>
<dbReference type="EMBL" id="MFKT01000004">
    <property type="protein sequence ID" value="OGG54088.1"/>
    <property type="molecule type" value="Genomic_DNA"/>
</dbReference>
<dbReference type="PANTHER" id="PTHR46889">
    <property type="entry name" value="TRANSPOSASE INSF FOR INSERTION SEQUENCE IS3B-RELATED"/>
    <property type="match status" value="1"/>
</dbReference>
<dbReference type="SUPFAM" id="SSF53098">
    <property type="entry name" value="Ribonuclease H-like"/>
    <property type="match status" value="1"/>
</dbReference>
<gene>
    <name evidence="2" type="ORF">A2851_03505</name>
</gene>
<evidence type="ECO:0000259" key="1">
    <source>
        <dbReference type="PROSITE" id="PS50994"/>
    </source>
</evidence>
<dbReference type="Gene3D" id="3.30.420.10">
    <property type="entry name" value="Ribonuclease H-like superfamily/Ribonuclease H"/>
    <property type="match status" value="1"/>
</dbReference>
<evidence type="ECO:0000313" key="2">
    <source>
        <dbReference type="EMBL" id="OGG54088.1"/>
    </source>
</evidence>
<dbReference type="Proteomes" id="UP000176863">
    <property type="component" value="Unassembled WGS sequence"/>
</dbReference>
<protein>
    <recommendedName>
        <fullName evidence="1">Integrase catalytic domain-containing protein</fullName>
    </recommendedName>
</protein>
<proteinExistence type="predicted"/>